<keyword evidence="3" id="KW-0238">DNA-binding</keyword>
<feature type="region of interest" description="Disordered" evidence="6">
    <location>
        <begin position="554"/>
        <end position="576"/>
    </location>
</feature>
<dbReference type="OrthoDB" id="2595934at2759"/>
<reference evidence="9 10" key="1">
    <citation type="journal article" date="2014" name="BMC Genomics">
        <title>Genome and secretome analysis of the hemibiotrophic fungal pathogen, Moniliophthora roreri, which causes frosty pod rot disease of cacao: mechanisms of the biotrophic and necrotrophic phases.</title>
        <authorList>
            <person name="Meinhardt L.W."/>
            <person name="Costa G.G.L."/>
            <person name="Thomazella D.P.T."/>
            <person name="Teixeira P.J.P.L."/>
            <person name="Carazzolle M.F."/>
            <person name="Schuster S.C."/>
            <person name="Carlson J.E."/>
            <person name="Guiltinan M.J."/>
            <person name="Mieczkowski P."/>
            <person name="Farmer A."/>
            <person name="Ramaraj T."/>
            <person name="Crozier J."/>
            <person name="Davis R.E."/>
            <person name="Shao J."/>
            <person name="Melnick R.L."/>
            <person name="Pereira G.A.G."/>
            <person name="Bailey B.A."/>
        </authorList>
    </citation>
    <scope>NUCLEOTIDE SEQUENCE [LARGE SCALE GENOMIC DNA]</scope>
    <source>
        <strain evidence="9 10">MCA 2997</strain>
    </source>
</reference>
<dbReference type="Pfam" id="PF04082">
    <property type="entry name" value="Fungal_trans"/>
    <property type="match status" value="1"/>
</dbReference>
<proteinExistence type="predicted"/>
<sequence length="631" mass="69851">MDRSLFESQENLQSNDWEQVINLAVDAPRAVEQPIKETVGQDKGVETSFSEAIVHLKWLPRQMWRWFRTGPGEWKFFGPDHGDDERDNGGLNWSAPLAAIQDLSDSCHIRTPRPPDLPPSYSSGKNTLDSILTKEQIIHLINVFDQNYTPWLNFNLVRSENPSPILDLVCCTVSSRHLTDELRKLVAPSLHQVTDKEISKIIFHPRSSGSLEAIQALLIIALWAPVCGTAEEARDGHLILASAISMALNLRLNECPDLLLDARQSGKSMDDRTLEDMTNKAKLWLALANTDTLLSAGRGKSSLSNRGTAYSTLFPVPAGLPFGKSGRQELRSRLLGEVLDATEAALKLRLTSIEPETFEKWHKQARDALLSLVQFQRIIAPLGVLSDIDKSQFHAISIISRCCHVLALFCLCTNWRICASRSASPVPDAQRPNQGSSVPWGKKALILSEGVLLSLIEMDLRLIKPMPDVVFIYIAFVAVLIVAIKFILFNAMRKELPGSGDQLLSKTVDMLRRVGCSPDHPATKCAEVIQGMLTLWLHRERVLAYVHESSSSTASTSAEAPDMHASTSASTSTLTTSPFPLGPTGEPYFFPSEPTQTQANVDFSWLNESLMQEFASGEVHGFLQGDYAAYQ</sequence>
<evidence type="ECO:0000256" key="4">
    <source>
        <dbReference type="ARBA" id="ARBA00023163"/>
    </source>
</evidence>
<keyword evidence="5" id="KW-0539">Nucleus</keyword>
<keyword evidence="4" id="KW-0804">Transcription</keyword>
<dbReference type="PANTHER" id="PTHR31845">
    <property type="entry name" value="FINGER DOMAIN PROTEIN, PUTATIVE-RELATED"/>
    <property type="match status" value="1"/>
</dbReference>
<dbReference type="InterPro" id="IPR051089">
    <property type="entry name" value="prtT"/>
</dbReference>
<dbReference type="STRING" id="1381753.V2WUT3"/>
<dbReference type="PANTHER" id="PTHR31845:SF17">
    <property type="entry name" value="ZN(II)2CYS6 TRANSCRIPTION FACTOR (EUROFUNG)"/>
    <property type="match status" value="1"/>
</dbReference>
<evidence type="ECO:0000256" key="2">
    <source>
        <dbReference type="ARBA" id="ARBA00023015"/>
    </source>
</evidence>
<keyword evidence="2" id="KW-0805">Transcription regulation</keyword>
<evidence type="ECO:0000256" key="3">
    <source>
        <dbReference type="ARBA" id="ARBA00023125"/>
    </source>
</evidence>
<protein>
    <recommendedName>
        <fullName evidence="8">Xylanolytic transcriptional activator regulatory domain-containing protein</fullName>
    </recommendedName>
</protein>
<dbReference type="AlphaFoldDB" id="V2WUT3"/>
<evidence type="ECO:0000259" key="8">
    <source>
        <dbReference type="Pfam" id="PF04082"/>
    </source>
</evidence>
<name>V2WUT3_MONRO</name>
<dbReference type="KEGG" id="mrr:Moror_5974"/>
<keyword evidence="7" id="KW-1133">Transmembrane helix</keyword>
<evidence type="ECO:0000256" key="1">
    <source>
        <dbReference type="ARBA" id="ARBA00004123"/>
    </source>
</evidence>
<feature type="transmembrane region" description="Helical" evidence="7">
    <location>
        <begin position="470"/>
        <end position="489"/>
    </location>
</feature>
<dbReference type="InterPro" id="IPR007219">
    <property type="entry name" value="XnlR_reg_dom"/>
</dbReference>
<dbReference type="CDD" id="cd12148">
    <property type="entry name" value="fungal_TF_MHR"/>
    <property type="match status" value="1"/>
</dbReference>
<organism evidence="9 10">
    <name type="scientific">Moniliophthora roreri (strain MCA 2997)</name>
    <name type="common">Cocoa frosty pod rot fungus</name>
    <name type="synonym">Crinipellis roreri</name>
    <dbReference type="NCBI Taxonomy" id="1381753"/>
    <lineage>
        <taxon>Eukaryota</taxon>
        <taxon>Fungi</taxon>
        <taxon>Dikarya</taxon>
        <taxon>Basidiomycota</taxon>
        <taxon>Agaricomycotina</taxon>
        <taxon>Agaricomycetes</taxon>
        <taxon>Agaricomycetidae</taxon>
        <taxon>Agaricales</taxon>
        <taxon>Marasmiineae</taxon>
        <taxon>Marasmiaceae</taxon>
        <taxon>Moniliophthora</taxon>
    </lineage>
</organism>
<dbReference type="EMBL" id="AWSO01001088">
    <property type="protein sequence ID" value="ESK85347.1"/>
    <property type="molecule type" value="Genomic_DNA"/>
</dbReference>
<dbReference type="Proteomes" id="UP000017559">
    <property type="component" value="Unassembled WGS sequence"/>
</dbReference>
<evidence type="ECO:0000256" key="5">
    <source>
        <dbReference type="ARBA" id="ARBA00023242"/>
    </source>
</evidence>
<evidence type="ECO:0000256" key="7">
    <source>
        <dbReference type="SAM" id="Phobius"/>
    </source>
</evidence>
<dbReference type="GO" id="GO:0005634">
    <property type="term" value="C:nucleus"/>
    <property type="evidence" value="ECO:0007669"/>
    <property type="project" value="UniProtKB-SubCell"/>
</dbReference>
<dbReference type="HOGENOM" id="CLU_433514_0_0_1"/>
<keyword evidence="7" id="KW-0472">Membrane</keyword>
<gene>
    <name evidence="9" type="ORF">Moror_5974</name>
</gene>
<accession>V2WUT3</accession>
<comment type="caution">
    <text evidence="9">The sequence shown here is derived from an EMBL/GenBank/DDBJ whole genome shotgun (WGS) entry which is preliminary data.</text>
</comment>
<keyword evidence="10" id="KW-1185">Reference proteome</keyword>
<feature type="domain" description="Xylanolytic transcriptional activator regulatory" evidence="8">
    <location>
        <begin position="137"/>
        <end position="260"/>
    </location>
</feature>
<evidence type="ECO:0000313" key="10">
    <source>
        <dbReference type="Proteomes" id="UP000017559"/>
    </source>
</evidence>
<dbReference type="GO" id="GO:0000981">
    <property type="term" value="F:DNA-binding transcription factor activity, RNA polymerase II-specific"/>
    <property type="evidence" value="ECO:0007669"/>
    <property type="project" value="TreeGrafter"/>
</dbReference>
<evidence type="ECO:0000313" key="9">
    <source>
        <dbReference type="EMBL" id="ESK85347.1"/>
    </source>
</evidence>
<dbReference type="GO" id="GO:0008270">
    <property type="term" value="F:zinc ion binding"/>
    <property type="evidence" value="ECO:0007669"/>
    <property type="project" value="InterPro"/>
</dbReference>
<evidence type="ECO:0000256" key="6">
    <source>
        <dbReference type="SAM" id="MobiDB-lite"/>
    </source>
</evidence>
<keyword evidence="7" id="KW-0812">Transmembrane</keyword>
<dbReference type="GO" id="GO:0006351">
    <property type="term" value="P:DNA-templated transcription"/>
    <property type="evidence" value="ECO:0007669"/>
    <property type="project" value="InterPro"/>
</dbReference>
<comment type="subcellular location">
    <subcellularLocation>
        <location evidence="1">Nucleus</location>
    </subcellularLocation>
</comment>
<dbReference type="GO" id="GO:0000976">
    <property type="term" value="F:transcription cis-regulatory region binding"/>
    <property type="evidence" value="ECO:0007669"/>
    <property type="project" value="TreeGrafter"/>
</dbReference>